<keyword evidence="2" id="KW-1185">Reference proteome</keyword>
<evidence type="ECO:0000313" key="1">
    <source>
        <dbReference type="EMBL" id="CAJ2500520.1"/>
    </source>
</evidence>
<dbReference type="AlphaFoldDB" id="A0AAI8YD97"/>
<dbReference type="EMBL" id="CAUWAG010000003">
    <property type="protein sequence ID" value="CAJ2500520.1"/>
    <property type="molecule type" value="Genomic_DNA"/>
</dbReference>
<gene>
    <name evidence="1" type="ORF">KHLLAP_LOCUS988</name>
</gene>
<reference evidence="1" key="1">
    <citation type="submission" date="2023-10" db="EMBL/GenBank/DDBJ databases">
        <authorList>
            <person name="Hackl T."/>
        </authorList>
    </citation>
    <scope>NUCLEOTIDE SEQUENCE</scope>
</reference>
<evidence type="ECO:0000313" key="2">
    <source>
        <dbReference type="Proteomes" id="UP001295740"/>
    </source>
</evidence>
<comment type="caution">
    <text evidence="1">The sequence shown here is derived from an EMBL/GenBank/DDBJ whole genome shotgun (WGS) entry which is preliminary data.</text>
</comment>
<accession>A0AAI8YD97</accession>
<proteinExistence type="predicted"/>
<sequence length="91" mass="10398">MQNDFKMLIRGAPAQEGDVLFYIDVIICYPRQASAQDPLHELKLSDAKIMEMNVQIWLRNWTKSVLTPFEAVLALVVTFALNDEAIKSMEL</sequence>
<protein>
    <submittedName>
        <fullName evidence="1">Uu.00g033730.m01.CDS01</fullName>
    </submittedName>
</protein>
<organism evidence="1 2">
    <name type="scientific">Anthostomella pinea</name>
    <dbReference type="NCBI Taxonomy" id="933095"/>
    <lineage>
        <taxon>Eukaryota</taxon>
        <taxon>Fungi</taxon>
        <taxon>Dikarya</taxon>
        <taxon>Ascomycota</taxon>
        <taxon>Pezizomycotina</taxon>
        <taxon>Sordariomycetes</taxon>
        <taxon>Xylariomycetidae</taxon>
        <taxon>Xylariales</taxon>
        <taxon>Xylariaceae</taxon>
        <taxon>Anthostomella</taxon>
    </lineage>
</organism>
<name>A0AAI8YD97_9PEZI</name>
<dbReference type="Proteomes" id="UP001295740">
    <property type="component" value="Unassembled WGS sequence"/>
</dbReference>